<evidence type="ECO:0000256" key="3">
    <source>
        <dbReference type="ARBA" id="ARBA00022741"/>
    </source>
</evidence>
<dbReference type="GO" id="GO:0006013">
    <property type="term" value="P:mannose metabolic process"/>
    <property type="evidence" value="ECO:0007669"/>
    <property type="project" value="TreeGrafter"/>
</dbReference>
<dbReference type="GeneID" id="59290121"/>
<keyword evidence="3 6" id="KW-0547">Nucleotide-binding</keyword>
<dbReference type="GO" id="GO:0004340">
    <property type="term" value="F:glucokinase activity"/>
    <property type="evidence" value="ECO:0007669"/>
    <property type="project" value="TreeGrafter"/>
</dbReference>
<evidence type="ECO:0000256" key="5">
    <source>
        <dbReference type="ARBA" id="ARBA00022840"/>
    </source>
</evidence>
<dbReference type="PRINTS" id="PR00475">
    <property type="entry name" value="HEXOKINASE"/>
</dbReference>
<dbReference type="OrthoDB" id="419537at2759"/>
<dbReference type="GO" id="GO:0006006">
    <property type="term" value="P:glucose metabolic process"/>
    <property type="evidence" value="ECO:0007669"/>
    <property type="project" value="TreeGrafter"/>
</dbReference>
<sequence>MSIQHPNSLESFLQEVQSQFEQRLRIEDLLALSKKLQAELQEQLTSGPQSQRMLPSLNYELPTGQEQGTFLALEVGGSNLRMALVELNGRDLGMRIQKTMCFPIDTVTRQLKEYAFFDWMAERIGELLGVEAKPSGDMEGNGPLPMGVAWSFPLDQTSIRSGNVLGMGKGFHCSEYLVGRDLGEIITKASQRAKLNVRLDAIVNDSSSALLARAYLDPATRLATILGTGMNAAVHLPIAALDSSKFRSRAPPVGNITHVLTNTELSMFGKGIFPTTRWDDILNTAHTLPDYQPFEYLVAGKYTGEIVRLIIVEATQTAGLFDGLLSQSFGNTPYAFDTKDLAFIDIDTSPGLAASRALFQQRHPFPHIPSERDIVFIKDVVRRVSTRSIAYFTVGIHALTAMLQKLETIDMDHVTIGCDGSIINKYPGYMERAQAILDEMVTHDSVAGKKRIVLESTIDSAVLGAAVAGAMAASVVNS</sequence>
<keyword evidence="10" id="KW-1185">Reference proteome</keyword>
<comment type="similarity">
    <text evidence="1 6">Belongs to the hexokinase family.</text>
</comment>
<evidence type="ECO:0000256" key="2">
    <source>
        <dbReference type="ARBA" id="ARBA00022679"/>
    </source>
</evidence>
<feature type="domain" description="Hexokinase N-terminal" evidence="7">
    <location>
        <begin position="23"/>
        <end position="215"/>
    </location>
</feature>
<evidence type="ECO:0000256" key="6">
    <source>
        <dbReference type="RuleBase" id="RU362007"/>
    </source>
</evidence>
<dbReference type="EMBL" id="JACCJC010000039">
    <property type="protein sequence ID" value="KAF6233341.1"/>
    <property type="molecule type" value="Genomic_DNA"/>
</dbReference>
<dbReference type="PANTHER" id="PTHR19443:SF24">
    <property type="entry name" value="PHOSPHOTRANSFERASE"/>
    <property type="match status" value="1"/>
</dbReference>
<gene>
    <name evidence="9" type="ORF">HO173_008465</name>
</gene>
<keyword evidence="2 6" id="KW-0808">Transferase</keyword>
<comment type="caution">
    <text evidence="9">The sequence shown here is derived from an EMBL/GenBank/DDBJ whole genome shotgun (WGS) entry which is preliminary data.</text>
</comment>
<organism evidence="9 10">
    <name type="scientific">Letharia columbiana</name>
    <dbReference type="NCBI Taxonomy" id="112416"/>
    <lineage>
        <taxon>Eukaryota</taxon>
        <taxon>Fungi</taxon>
        <taxon>Dikarya</taxon>
        <taxon>Ascomycota</taxon>
        <taxon>Pezizomycotina</taxon>
        <taxon>Lecanoromycetes</taxon>
        <taxon>OSLEUM clade</taxon>
        <taxon>Lecanoromycetidae</taxon>
        <taxon>Lecanorales</taxon>
        <taxon>Lecanorineae</taxon>
        <taxon>Parmeliaceae</taxon>
        <taxon>Letharia</taxon>
    </lineage>
</organism>
<dbReference type="RefSeq" id="XP_037162762.1">
    <property type="nucleotide sequence ID" value="XM_037310365.1"/>
</dbReference>
<dbReference type="GO" id="GO:0008865">
    <property type="term" value="F:fructokinase activity"/>
    <property type="evidence" value="ECO:0007669"/>
    <property type="project" value="TreeGrafter"/>
</dbReference>
<keyword evidence="6" id="KW-0324">Glycolysis</keyword>
<dbReference type="Pfam" id="PF00349">
    <property type="entry name" value="Hexokinase_1"/>
    <property type="match status" value="1"/>
</dbReference>
<dbReference type="EC" id="2.7.1.-" evidence="6"/>
<name>A0A8H6FRL3_9LECA</name>
<evidence type="ECO:0000256" key="1">
    <source>
        <dbReference type="ARBA" id="ARBA00009225"/>
    </source>
</evidence>
<evidence type="ECO:0000259" key="8">
    <source>
        <dbReference type="Pfam" id="PF03727"/>
    </source>
</evidence>
<dbReference type="Pfam" id="PF03727">
    <property type="entry name" value="Hexokinase_2"/>
    <property type="match status" value="1"/>
</dbReference>
<evidence type="ECO:0000256" key="4">
    <source>
        <dbReference type="ARBA" id="ARBA00022777"/>
    </source>
</evidence>
<dbReference type="GO" id="GO:0006096">
    <property type="term" value="P:glycolytic process"/>
    <property type="evidence" value="ECO:0007669"/>
    <property type="project" value="UniProtKB-UniPathway"/>
</dbReference>
<dbReference type="SUPFAM" id="SSF53067">
    <property type="entry name" value="Actin-like ATPase domain"/>
    <property type="match status" value="2"/>
</dbReference>
<dbReference type="InterPro" id="IPR043129">
    <property type="entry name" value="ATPase_NBD"/>
</dbReference>
<dbReference type="PANTHER" id="PTHR19443">
    <property type="entry name" value="HEXOKINASE"/>
    <property type="match status" value="1"/>
</dbReference>
<dbReference type="GO" id="GO:0005739">
    <property type="term" value="C:mitochondrion"/>
    <property type="evidence" value="ECO:0007669"/>
    <property type="project" value="TreeGrafter"/>
</dbReference>
<evidence type="ECO:0000313" key="9">
    <source>
        <dbReference type="EMBL" id="KAF6233341.1"/>
    </source>
</evidence>
<keyword evidence="4 6" id="KW-0418">Kinase</keyword>
<dbReference type="AlphaFoldDB" id="A0A8H6FRL3"/>
<protein>
    <recommendedName>
        <fullName evidence="6">Phosphotransferase</fullName>
        <ecNumber evidence="6">2.7.1.-</ecNumber>
    </recommendedName>
</protein>
<proteinExistence type="inferred from homology"/>
<keyword evidence="5 6" id="KW-0067">ATP-binding</keyword>
<dbReference type="GO" id="GO:0005524">
    <property type="term" value="F:ATP binding"/>
    <property type="evidence" value="ECO:0007669"/>
    <property type="project" value="UniProtKB-UniRule"/>
</dbReference>
<dbReference type="UniPathway" id="UPA00109">
    <property type="reaction ID" value="UER00180"/>
</dbReference>
<dbReference type="Gene3D" id="3.30.420.40">
    <property type="match status" value="1"/>
</dbReference>
<evidence type="ECO:0000259" key="7">
    <source>
        <dbReference type="Pfam" id="PF00349"/>
    </source>
</evidence>
<dbReference type="PROSITE" id="PS51748">
    <property type="entry name" value="HEXOKINASE_2"/>
    <property type="match status" value="1"/>
</dbReference>
<reference evidence="9 10" key="1">
    <citation type="journal article" date="2020" name="Genomics">
        <title>Complete, high-quality genomes from long-read metagenomic sequencing of two wolf lichen thalli reveals enigmatic genome architecture.</title>
        <authorList>
            <person name="McKenzie S.K."/>
            <person name="Walston R.F."/>
            <person name="Allen J.L."/>
        </authorList>
    </citation>
    <scope>NUCLEOTIDE SEQUENCE [LARGE SCALE GENOMIC DNA]</scope>
    <source>
        <strain evidence="9">WasteWater2</strain>
    </source>
</reference>
<dbReference type="GO" id="GO:0019158">
    <property type="term" value="F:mannokinase activity"/>
    <property type="evidence" value="ECO:0007669"/>
    <property type="project" value="TreeGrafter"/>
</dbReference>
<dbReference type="GO" id="GO:0001678">
    <property type="term" value="P:intracellular glucose homeostasis"/>
    <property type="evidence" value="ECO:0007669"/>
    <property type="project" value="InterPro"/>
</dbReference>
<dbReference type="InterPro" id="IPR022672">
    <property type="entry name" value="Hexokinase_N"/>
</dbReference>
<accession>A0A8H6FRL3</accession>
<dbReference type="GO" id="GO:0005536">
    <property type="term" value="F:D-glucose binding"/>
    <property type="evidence" value="ECO:0007669"/>
    <property type="project" value="InterPro"/>
</dbReference>
<dbReference type="InterPro" id="IPR022673">
    <property type="entry name" value="Hexokinase_C"/>
</dbReference>
<dbReference type="InterPro" id="IPR001312">
    <property type="entry name" value="Hexokinase"/>
</dbReference>
<dbReference type="GO" id="GO:0005829">
    <property type="term" value="C:cytosol"/>
    <property type="evidence" value="ECO:0007669"/>
    <property type="project" value="TreeGrafter"/>
</dbReference>
<dbReference type="Proteomes" id="UP000578531">
    <property type="component" value="Unassembled WGS sequence"/>
</dbReference>
<feature type="domain" description="Hexokinase C-terminal" evidence="8">
    <location>
        <begin position="222"/>
        <end position="471"/>
    </location>
</feature>
<evidence type="ECO:0000313" key="10">
    <source>
        <dbReference type="Proteomes" id="UP000578531"/>
    </source>
</evidence>
<dbReference type="Gene3D" id="3.40.367.20">
    <property type="match status" value="1"/>
</dbReference>